<accession>A0A837IRH9</accession>
<dbReference type="Proteomes" id="UP000035618">
    <property type="component" value="Unassembled WGS sequence"/>
</dbReference>
<evidence type="ECO:0000313" key="2">
    <source>
        <dbReference type="Proteomes" id="UP000035618"/>
    </source>
</evidence>
<evidence type="ECO:0000313" key="1">
    <source>
        <dbReference type="EMBL" id="KLA45433.1"/>
    </source>
</evidence>
<reference evidence="1 2" key="1">
    <citation type="journal article" date="2015" name="BMC Microbiol.">
        <title>Lactobacillus ruminis strains cluster according to their mammalian gut source.</title>
        <authorList>
            <person name="O' Donnell M.M."/>
            <person name="Harris H.M."/>
            <person name="Lynch D.B."/>
            <person name="Ross R.P."/>
            <person name="O'Toole P.W."/>
        </authorList>
    </citation>
    <scope>NUCLEOTIDE SEQUENCE [LARGE SCALE GENOMIC DNA]</scope>
    <source>
        <strain evidence="1 2">ATCC 27780</strain>
    </source>
</reference>
<proteinExistence type="predicted"/>
<dbReference type="AlphaFoldDB" id="A0A837IRH9"/>
<gene>
    <name evidence="1" type="ORF">LRB_1446</name>
</gene>
<organism evidence="1 2">
    <name type="scientific">Ligilactobacillus ruminis</name>
    <dbReference type="NCBI Taxonomy" id="1623"/>
    <lineage>
        <taxon>Bacteria</taxon>
        <taxon>Bacillati</taxon>
        <taxon>Bacillota</taxon>
        <taxon>Bacilli</taxon>
        <taxon>Lactobacillales</taxon>
        <taxon>Lactobacillaceae</taxon>
        <taxon>Ligilactobacillus</taxon>
    </lineage>
</organism>
<name>A0A837IRH9_9LACO</name>
<dbReference type="EMBL" id="JHAJ01000107">
    <property type="protein sequence ID" value="KLA45433.1"/>
    <property type="molecule type" value="Genomic_DNA"/>
</dbReference>
<sequence length="75" mass="8471">MHDNRLHDGNIPKEAGGKFDRELVRADLADSAFGENTFVYGHIDENGKFVRKRPARKIAITDKMVKNGRLSVKFA</sequence>
<protein>
    <submittedName>
        <fullName evidence="1">Uncharacterized protein</fullName>
    </submittedName>
</protein>
<comment type="caution">
    <text evidence="1">The sequence shown here is derived from an EMBL/GenBank/DDBJ whole genome shotgun (WGS) entry which is preliminary data.</text>
</comment>